<proteinExistence type="inferred from homology"/>
<dbReference type="InterPro" id="IPR014729">
    <property type="entry name" value="Rossmann-like_a/b/a_fold"/>
</dbReference>
<dbReference type="EMBL" id="JBAPLV010000012">
    <property type="protein sequence ID" value="MEI4279286.1"/>
    <property type="molecule type" value="Genomic_DNA"/>
</dbReference>
<keyword evidence="4" id="KW-1185">Reference proteome</keyword>
<sequence>MHVIVATDGSQASLAAARQFQWIADSREITHVTVVAVVSPYAAVPFANELTERRNAEPTDFSFQDDAAAAVDHVAAVFDGWGPTIHTQVRSGSPAAEIIRAAVDTDAGLISLASGSRGLTATILLGTTAARVQHSAPCPVLVCRPTAGSGGR</sequence>
<dbReference type="PRINTS" id="PR01438">
    <property type="entry name" value="UNVRSLSTRESS"/>
</dbReference>
<feature type="domain" description="UspA" evidence="2">
    <location>
        <begin position="2"/>
        <end position="144"/>
    </location>
</feature>
<dbReference type="Proteomes" id="UP001373496">
    <property type="component" value="Unassembled WGS sequence"/>
</dbReference>
<comment type="caution">
    <text evidence="3">The sequence shown here is derived from an EMBL/GenBank/DDBJ whole genome shotgun (WGS) entry which is preliminary data.</text>
</comment>
<accession>A0ABU8E8T2</accession>
<evidence type="ECO:0000256" key="1">
    <source>
        <dbReference type="ARBA" id="ARBA00008791"/>
    </source>
</evidence>
<dbReference type="PANTHER" id="PTHR46268:SF6">
    <property type="entry name" value="UNIVERSAL STRESS PROTEIN UP12"/>
    <property type="match status" value="1"/>
</dbReference>
<evidence type="ECO:0000313" key="4">
    <source>
        <dbReference type="Proteomes" id="UP001373496"/>
    </source>
</evidence>
<dbReference type="InterPro" id="IPR006016">
    <property type="entry name" value="UspA"/>
</dbReference>
<reference evidence="3 4" key="1">
    <citation type="submission" date="2024-03" db="EMBL/GenBank/DDBJ databases">
        <title>Draft genome sequence of Klenkia terrae.</title>
        <authorList>
            <person name="Duangmal K."/>
            <person name="Chantavorakit T."/>
        </authorList>
    </citation>
    <scope>NUCLEOTIDE SEQUENCE [LARGE SCALE GENOMIC DNA]</scope>
    <source>
        <strain evidence="3 4">JCM 17786</strain>
    </source>
</reference>
<comment type="similarity">
    <text evidence="1">Belongs to the universal stress protein A family.</text>
</comment>
<gene>
    <name evidence="3" type="ORF">UXQ13_12495</name>
</gene>
<evidence type="ECO:0000259" key="2">
    <source>
        <dbReference type="Pfam" id="PF00582"/>
    </source>
</evidence>
<dbReference type="Gene3D" id="3.40.50.620">
    <property type="entry name" value="HUPs"/>
    <property type="match status" value="1"/>
</dbReference>
<dbReference type="CDD" id="cd00293">
    <property type="entry name" value="USP-like"/>
    <property type="match status" value="1"/>
</dbReference>
<dbReference type="RefSeq" id="WP_225235643.1">
    <property type="nucleotide sequence ID" value="NZ_JBAPLV010000012.1"/>
</dbReference>
<organism evidence="3 4">
    <name type="scientific">Klenkia terrae</name>
    <dbReference type="NCBI Taxonomy" id="1052259"/>
    <lineage>
        <taxon>Bacteria</taxon>
        <taxon>Bacillati</taxon>
        <taxon>Actinomycetota</taxon>
        <taxon>Actinomycetes</taxon>
        <taxon>Geodermatophilales</taxon>
        <taxon>Geodermatophilaceae</taxon>
        <taxon>Klenkia</taxon>
    </lineage>
</organism>
<protein>
    <submittedName>
        <fullName evidence="3">Universal stress protein</fullName>
    </submittedName>
</protein>
<evidence type="ECO:0000313" key="3">
    <source>
        <dbReference type="EMBL" id="MEI4279286.1"/>
    </source>
</evidence>
<name>A0ABU8E8T2_9ACTN</name>
<dbReference type="InterPro" id="IPR006015">
    <property type="entry name" value="Universal_stress_UspA"/>
</dbReference>
<dbReference type="PANTHER" id="PTHR46268">
    <property type="entry name" value="STRESS RESPONSE PROTEIN NHAX"/>
    <property type="match status" value="1"/>
</dbReference>
<dbReference type="Pfam" id="PF00582">
    <property type="entry name" value="Usp"/>
    <property type="match status" value="1"/>
</dbReference>
<dbReference type="SUPFAM" id="SSF52402">
    <property type="entry name" value="Adenine nucleotide alpha hydrolases-like"/>
    <property type="match status" value="1"/>
</dbReference>